<dbReference type="SUPFAM" id="SSF50800">
    <property type="entry name" value="PK beta-barrel domain-like"/>
    <property type="match status" value="1"/>
</dbReference>
<accession>A0ABT3GZ01</accession>
<dbReference type="InterPro" id="IPR011037">
    <property type="entry name" value="Pyrv_Knase-like_insert_dom_sf"/>
</dbReference>
<organism evidence="1 2">
    <name type="scientific">Pararhodobacter zhoushanensis</name>
    <dbReference type="NCBI Taxonomy" id="2479545"/>
    <lineage>
        <taxon>Bacteria</taxon>
        <taxon>Pseudomonadati</taxon>
        <taxon>Pseudomonadota</taxon>
        <taxon>Alphaproteobacteria</taxon>
        <taxon>Rhodobacterales</taxon>
        <taxon>Paracoccaceae</taxon>
        <taxon>Pararhodobacter</taxon>
    </lineage>
</organism>
<evidence type="ECO:0008006" key="3">
    <source>
        <dbReference type="Google" id="ProtNLM"/>
    </source>
</evidence>
<gene>
    <name evidence="1" type="ORF">OKW52_10640</name>
</gene>
<protein>
    <recommendedName>
        <fullName evidence="3">MOSC domain-containing protein</fullName>
    </recommendedName>
</protein>
<comment type="caution">
    <text evidence="1">The sequence shown here is derived from an EMBL/GenBank/DDBJ whole genome shotgun (WGS) entry which is preliminary data.</text>
</comment>
<proteinExistence type="predicted"/>
<dbReference type="RefSeq" id="WP_264505680.1">
    <property type="nucleotide sequence ID" value="NZ_JAPDFL010000001.1"/>
</dbReference>
<sequence length="183" mass="20023">MSDQATRAELDAAIPHIMAAPKDGAAIEQLCLRPGYGARQFVDQITLTAARGIPGERWSTAPWLRLPDGSPHPGIQVCILQRRVLDLVWRDRRATPHPGDTFIVDMDLSEANLPTGTVLQVGTAQLRVSDVFNDACVKWKTRYGAPAKDWVTAPGHPALRLRGLLCSITQDGVIRSGDRLRKG</sequence>
<name>A0ABT3GZ01_9RHOB</name>
<dbReference type="Gene3D" id="2.40.33.20">
    <property type="entry name" value="PK beta-barrel domain-like"/>
    <property type="match status" value="1"/>
</dbReference>
<evidence type="ECO:0000313" key="2">
    <source>
        <dbReference type="Proteomes" id="UP001208938"/>
    </source>
</evidence>
<dbReference type="Proteomes" id="UP001208938">
    <property type="component" value="Unassembled WGS sequence"/>
</dbReference>
<keyword evidence="2" id="KW-1185">Reference proteome</keyword>
<dbReference type="EMBL" id="JAPDFL010000001">
    <property type="protein sequence ID" value="MCW1932700.1"/>
    <property type="molecule type" value="Genomic_DNA"/>
</dbReference>
<reference evidence="1 2" key="1">
    <citation type="submission" date="2022-10" db="EMBL/GenBank/DDBJ databases">
        <title>Pararhodobacter sp. nov., isolated from marine algae.</title>
        <authorList>
            <person name="Choi B.J."/>
            <person name="Kim J.M."/>
            <person name="Lee J.K."/>
            <person name="Choi D.G."/>
            <person name="Jeon C.O."/>
        </authorList>
    </citation>
    <scope>NUCLEOTIDE SEQUENCE [LARGE SCALE GENOMIC DNA]</scope>
    <source>
        <strain evidence="1 2">ZQ420</strain>
    </source>
</reference>
<evidence type="ECO:0000313" key="1">
    <source>
        <dbReference type="EMBL" id="MCW1932700.1"/>
    </source>
</evidence>